<dbReference type="AlphaFoldDB" id="A0A1H6JIJ3"/>
<gene>
    <name evidence="1" type="ORF">SAMN04244559_03185</name>
</gene>
<protein>
    <submittedName>
        <fullName evidence="1">Uncharacterized protein</fullName>
    </submittedName>
</protein>
<keyword evidence="2" id="KW-1185">Reference proteome</keyword>
<name>A0A1H6JIJ3_MAGFU</name>
<evidence type="ECO:0000313" key="1">
    <source>
        <dbReference type="EMBL" id="SEH61784.1"/>
    </source>
</evidence>
<reference evidence="2" key="1">
    <citation type="submission" date="2016-10" db="EMBL/GenBank/DDBJ databases">
        <authorList>
            <person name="Varghese N."/>
            <person name="Submissions S."/>
        </authorList>
    </citation>
    <scope>NUCLEOTIDE SEQUENCE [LARGE SCALE GENOMIC DNA]</scope>
    <source>
        <strain evidence="2">DSM 13234</strain>
    </source>
</reference>
<organism evidence="1 2">
    <name type="scientific">Magnetospirillum fulvum</name>
    <name type="common">Rhodospirillum fulvum</name>
    <dbReference type="NCBI Taxonomy" id="1082"/>
    <lineage>
        <taxon>Bacteria</taxon>
        <taxon>Pseudomonadati</taxon>
        <taxon>Pseudomonadota</taxon>
        <taxon>Alphaproteobacteria</taxon>
        <taxon>Rhodospirillales</taxon>
        <taxon>Rhodospirillaceae</taxon>
        <taxon>Magnetospirillum</taxon>
    </lineage>
</organism>
<dbReference type="RefSeq" id="WP_074770317.1">
    <property type="nucleotide sequence ID" value="NZ_FNWO01000017.1"/>
</dbReference>
<dbReference type="EMBL" id="FNWO01000017">
    <property type="protein sequence ID" value="SEH61784.1"/>
    <property type="molecule type" value="Genomic_DNA"/>
</dbReference>
<evidence type="ECO:0000313" key="2">
    <source>
        <dbReference type="Proteomes" id="UP000182983"/>
    </source>
</evidence>
<dbReference type="OrthoDB" id="7357826at2"/>
<accession>A0A1H6JIJ3</accession>
<sequence>MVERIGNTPRTEDLLAELSAARADLAKVDHATRLVRAQSRLESILQAVRLEGASADPHRVDALAGEAMRIAQSLGDGLAARYPAEVEQARSLALRIKDMAKPPADGSVKIEV</sequence>
<dbReference type="Proteomes" id="UP000182983">
    <property type="component" value="Unassembled WGS sequence"/>
</dbReference>
<proteinExistence type="predicted"/>